<comment type="caution">
    <text evidence="4">The sequence shown here is derived from an EMBL/GenBank/DDBJ whole genome shotgun (WGS) entry which is preliminary data.</text>
</comment>
<evidence type="ECO:0000313" key="5">
    <source>
        <dbReference type="Proteomes" id="UP000288178"/>
    </source>
</evidence>
<dbReference type="NCBIfam" id="TIGR00251">
    <property type="entry name" value="DUF167 family protein"/>
    <property type="match status" value="1"/>
</dbReference>
<dbReference type="GO" id="GO:0005737">
    <property type="term" value="C:cytoplasm"/>
    <property type="evidence" value="ECO:0007669"/>
    <property type="project" value="TreeGrafter"/>
</dbReference>
<evidence type="ECO:0000313" key="4">
    <source>
        <dbReference type="EMBL" id="RVT54501.1"/>
    </source>
</evidence>
<evidence type="ECO:0000256" key="3">
    <source>
        <dbReference type="SAM" id="MobiDB-lite"/>
    </source>
</evidence>
<dbReference type="AlphaFoldDB" id="A0A3S2WYA8"/>
<name>A0A3S2WYA8_9BURK</name>
<evidence type="ECO:0000256" key="2">
    <source>
        <dbReference type="HAMAP-Rule" id="MF_00634"/>
    </source>
</evidence>
<dbReference type="OrthoDB" id="9800587at2"/>
<dbReference type="PANTHER" id="PTHR13420">
    <property type="entry name" value="UPF0235 PROTEIN C15ORF40"/>
    <property type="match status" value="1"/>
</dbReference>
<proteinExistence type="inferred from homology"/>
<dbReference type="EMBL" id="SACT01000001">
    <property type="protein sequence ID" value="RVT54501.1"/>
    <property type="molecule type" value="Genomic_DNA"/>
</dbReference>
<accession>A0A3S2WYA8</accession>
<evidence type="ECO:0000256" key="1">
    <source>
        <dbReference type="ARBA" id="ARBA00010364"/>
    </source>
</evidence>
<comment type="similarity">
    <text evidence="1 2">Belongs to the UPF0235 family.</text>
</comment>
<dbReference type="Pfam" id="PF02594">
    <property type="entry name" value="DUF167"/>
    <property type="match status" value="1"/>
</dbReference>
<protein>
    <recommendedName>
        <fullName evidence="2">UPF0235 protein ENE75_03990</fullName>
    </recommendedName>
</protein>
<dbReference type="SMART" id="SM01152">
    <property type="entry name" value="DUF167"/>
    <property type="match status" value="1"/>
</dbReference>
<dbReference type="InterPro" id="IPR036591">
    <property type="entry name" value="YggU-like_sf"/>
</dbReference>
<feature type="region of interest" description="Disordered" evidence="3">
    <location>
        <begin position="90"/>
        <end position="109"/>
    </location>
</feature>
<dbReference type="Gene3D" id="3.30.1200.10">
    <property type="entry name" value="YggU-like"/>
    <property type="match status" value="1"/>
</dbReference>
<dbReference type="InterPro" id="IPR003746">
    <property type="entry name" value="DUF167"/>
</dbReference>
<dbReference type="SUPFAM" id="SSF69786">
    <property type="entry name" value="YggU-like"/>
    <property type="match status" value="1"/>
</dbReference>
<dbReference type="PANTHER" id="PTHR13420:SF7">
    <property type="entry name" value="UPF0235 PROTEIN C15ORF40"/>
    <property type="match status" value="1"/>
</dbReference>
<reference evidence="4 5" key="1">
    <citation type="submission" date="2019-01" db="EMBL/GenBank/DDBJ databases">
        <authorList>
            <person name="Chen W.-M."/>
        </authorList>
    </citation>
    <scope>NUCLEOTIDE SEQUENCE [LARGE SCALE GENOMIC DNA]</scope>
    <source>
        <strain evidence="4 5">ICH-3</strain>
    </source>
</reference>
<dbReference type="HAMAP" id="MF_00634">
    <property type="entry name" value="UPF0235"/>
    <property type="match status" value="1"/>
</dbReference>
<dbReference type="Proteomes" id="UP000288178">
    <property type="component" value="Unassembled WGS sequence"/>
</dbReference>
<sequence length="109" mass="11733">MHYRWQGADLWLELQGKPGARRDGFGRVQGGRLQVQIAAAPEDGKATARLLAFLAEAFDVPRAAVVLRYGQTSPKKGVIVQGPRRLPPEAAVAAPPAVSAAPEVRPRRT</sequence>
<organism evidence="4 5">
    <name type="scientific">Rubrivivax albus</name>
    <dbReference type="NCBI Taxonomy" id="2499835"/>
    <lineage>
        <taxon>Bacteria</taxon>
        <taxon>Pseudomonadati</taxon>
        <taxon>Pseudomonadota</taxon>
        <taxon>Betaproteobacteria</taxon>
        <taxon>Burkholderiales</taxon>
        <taxon>Sphaerotilaceae</taxon>
        <taxon>Rubrivivax</taxon>
    </lineage>
</organism>
<feature type="compositionally biased region" description="Low complexity" evidence="3">
    <location>
        <begin position="90"/>
        <end position="103"/>
    </location>
</feature>
<keyword evidence="5" id="KW-1185">Reference proteome</keyword>
<gene>
    <name evidence="4" type="ORF">ENE75_03990</name>
</gene>